<feature type="domain" description="BPG-independent PGAM N-terminal" evidence="15">
    <location>
        <begin position="102"/>
        <end position="322"/>
    </location>
</feature>
<evidence type="ECO:0000313" key="16">
    <source>
        <dbReference type="EMBL" id="CAI9298886.1"/>
    </source>
</evidence>
<evidence type="ECO:0000256" key="6">
    <source>
        <dbReference type="ARBA" id="ARBA00012026"/>
    </source>
</evidence>
<evidence type="ECO:0000313" key="17">
    <source>
        <dbReference type="Proteomes" id="UP001177003"/>
    </source>
</evidence>
<evidence type="ECO:0000256" key="5">
    <source>
        <dbReference type="ARBA" id="ARBA00011245"/>
    </source>
</evidence>
<evidence type="ECO:0000256" key="9">
    <source>
        <dbReference type="ARBA" id="ARBA00023211"/>
    </source>
</evidence>
<feature type="domain" description="Metalloenzyme" evidence="14">
    <location>
        <begin position="22"/>
        <end position="543"/>
    </location>
</feature>
<evidence type="ECO:0000256" key="1">
    <source>
        <dbReference type="ARBA" id="ARBA00000370"/>
    </source>
</evidence>
<dbReference type="Proteomes" id="UP001177003">
    <property type="component" value="Chromosome 8"/>
</dbReference>
<evidence type="ECO:0000259" key="14">
    <source>
        <dbReference type="Pfam" id="PF01676"/>
    </source>
</evidence>
<feature type="binding site" evidence="13">
    <location>
        <position position="472"/>
    </location>
    <ligand>
        <name>Mn(2+)</name>
        <dbReference type="ChEBI" id="CHEBI:29035"/>
        <label>2</label>
    </ligand>
</feature>
<dbReference type="FunFam" id="3.40.1450.10:FF:000002">
    <property type="entry name" value="2,3-bisphosphoglycerate-independent phosphoglycerate mutase"/>
    <property type="match status" value="1"/>
</dbReference>
<feature type="binding site" evidence="12">
    <location>
        <position position="213"/>
    </location>
    <ligand>
        <name>substrate</name>
    </ligand>
</feature>
<dbReference type="SUPFAM" id="SSF53649">
    <property type="entry name" value="Alkaline phosphatase-like"/>
    <property type="match status" value="1"/>
</dbReference>
<keyword evidence="9 13" id="KW-0464">Manganese</keyword>
<evidence type="ECO:0000259" key="15">
    <source>
        <dbReference type="Pfam" id="PF06415"/>
    </source>
</evidence>
<feature type="binding site" evidence="13">
    <location>
        <position position="434"/>
    </location>
    <ligand>
        <name>Mn(2+)</name>
        <dbReference type="ChEBI" id="CHEBI:29035"/>
        <label>1</label>
    </ligand>
</feature>
<dbReference type="PIRSF" id="PIRSF001492">
    <property type="entry name" value="IPGAM"/>
    <property type="match status" value="1"/>
</dbReference>
<evidence type="ECO:0000256" key="10">
    <source>
        <dbReference type="ARBA" id="ARBA00023235"/>
    </source>
</evidence>
<dbReference type="Gene3D" id="3.40.1450.10">
    <property type="entry name" value="BPG-independent phosphoglycerate mutase, domain B"/>
    <property type="match status" value="1"/>
</dbReference>
<dbReference type="InterPro" id="IPR005995">
    <property type="entry name" value="Pgm_bpd_ind"/>
</dbReference>
<feature type="binding site" evidence="12">
    <location>
        <position position="206"/>
    </location>
    <ligand>
        <name>substrate</name>
    </ligand>
</feature>
<evidence type="ECO:0000256" key="2">
    <source>
        <dbReference type="ARBA" id="ARBA00001936"/>
    </source>
</evidence>
<feature type="binding site" evidence="12">
    <location>
        <position position="140"/>
    </location>
    <ligand>
        <name>substrate</name>
    </ligand>
</feature>
<feature type="binding site" evidence="12">
    <location>
        <begin position="286"/>
        <end position="289"/>
    </location>
    <ligand>
        <name>substrate</name>
    </ligand>
</feature>
<dbReference type="GO" id="GO:0004619">
    <property type="term" value="F:phosphoglycerate mutase activity"/>
    <property type="evidence" value="ECO:0007669"/>
    <property type="project" value="UniProtKB-EC"/>
</dbReference>
<keyword evidence="8" id="KW-0324">Glycolysis</keyword>
<dbReference type="PANTHER" id="PTHR31637">
    <property type="entry name" value="2,3-BISPHOSPHOGLYCERATE-INDEPENDENT PHOSPHOGLYCERATE MUTASE"/>
    <property type="match status" value="1"/>
</dbReference>
<keyword evidence="10" id="KW-0413">Isomerase</keyword>
<evidence type="ECO:0000256" key="12">
    <source>
        <dbReference type="PIRSR" id="PIRSR001492-2"/>
    </source>
</evidence>
<dbReference type="GO" id="GO:0030145">
    <property type="term" value="F:manganese ion binding"/>
    <property type="evidence" value="ECO:0007669"/>
    <property type="project" value="InterPro"/>
</dbReference>
<dbReference type="Pfam" id="PF06415">
    <property type="entry name" value="iPGM_N"/>
    <property type="match status" value="1"/>
</dbReference>
<dbReference type="GO" id="GO:0010037">
    <property type="term" value="P:response to carbon dioxide"/>
    <property type="evidence" value="ECO:0007669"/>
    <property type="project" value="UniProtKB-ARBA"/>
</dbReference>
<gene>
    <name evidence="16" type="ORF">LSALG_LOCUS37622</name>
</gene>
<dbReference type="EC" id="5.4.2.12" evidence="6"/>
<keyword evidence="7 13" id="KW-0479">Metal-binding</keyword>
<comment type="catalytic activity">
    <reaction evidence="1">
        <text>(2R)-2-phosphoglycerate = (2R)-3-phosphoglycerate</text>
        <dbReference type="Rhea" id="RHEA:15901"/>
        <dbReference type="ChEBI" id="CHEBI:58272"/>
        <dbReference type="ChEBI" id="CHEBI:58289"/>
        <dbReference type="EC" id="5.4.2.12"/>
    </reaction>
</comment>
<evidence type="ECO:0000256" key="7">
    <source>
        <dbReference type="ARBA" id="ARBA00022723"/>
    </source>
</evidence>
<dbReference type="GO" id="GO:0010118">
    <property type="term" value="P:stomatal movement"/>
    <property type="evidence" value="ECO:0007669"/>
    <property type="project" value="UniProtKB-ARBA"/>
</dbReference>
<evidence type="ECO:0000256" key="11">
    <source>
        <dbReference type="PIRSR" id="PIRSR001492-1"/>
    </source>
</evidence>
<comment type="subunit">
    <text evidence="5">Monomer.</text>
</comment>
<dbReference type="Gene3D" id="3.40.720.10">
    <property type="entry name" value="Alkaline Phosphatase, subunit A"/>
    <property type="match status" value="1"/>
</dbReference>
<organism evidence="16 17">
    <name type="scientific">Lactuca saligna</name>
    <name type="common">Willowleaf lettuce</name>
    <dbReference type="NCBI Taxonomy" id="75948"/>
    <lineage>
        <taxon>Eukaryota</taxon>
        <taxon>Viridiplantae</taxon>
        <taxon>Streptophyta</taxon>
        <taxon>Embryophyta</taxon>
        <taxon>Tracheophyta</taxon>
        <taxon>Spermatophyta</taxon>
        <taxon>Magnoliopsida</taxon>
        <taxon>eudicotyledons</taxon>
        <taxon>Gunneridae</taxon>
        <taxon>Pentapetalae</taxon>
        <taxon>asterids</taxon>
        <taxon>campanulids</taxon>
        <taxon>Asterales</taxon>
        <taxon>Asteraceae</taxon>
        <taxon>Cichorioideae</taxon>
        <taxon>Cichorieae</taxon>
        <taxon>Lactucinae</taxon>
        <taxon>Lactuca</taxon>
    </lineage>
</organism>
<evidence type="ECO:0000256" key="13">
    <source>
        <dbReference type="PIRSR" id="PIRSR001492-3"/>
    </source>
</evidence>
<dbReference type="AlphaFoldDB" id="A0AA36EJ54"/>
<dbReference type="InterPro" id="IPR006124">
    <property type="entry name" value="Metalloenzyme"/>
</dbReference>
<dbReference type="GO" id="GO:0006007">
    <property type="term" value="P:glucose catabolic process"/>
    <property type="evidence" value="ECO:0007669"/>
    <property type="project" value="InterPro"/>
</dbReference>
<dbReference type="SUPFAM" id="SSF64158">
    <property type="entry name" value="2,3-Bisphosphoglycerate-independent phosphoglycerate mutase, substrate-binding domain"/>
    <property type="match status" value="1"/>
</dbReference>
<evidence type="ECO:0000256" key="3">
    <source>
        <dbReference type="ARBA" id="ARBA00004798"/>
    </source>
</evidence>
<dbReference type="Pfam" id="PF01676">
    <property type="entry name" value="Metalloenzyme"/>
    <property type="match status" value="1"/>
</dbReference>
<accession>A0AA36EJ54</accession>
<feature type="binding site" evidence="12">
    <location>
        <begin position="170"/>
        <end position="171"/>
    </location>
    <ligand>
        <name>substrate</name>
    </ligand>
</feature>
<feature type="binding site" evidence="12">
    <location>
        <position position="361"/>
    </location>
    <ligand>
        <name>substrate</name>
    </ligand>
</feature>
<protein>
    <recommendedName>
        <fullName evidence="6">phosphoglycerate mutase (2,3-diphosphoglycerate-independent)</fullName>
        <ecNumber evidence="6">5.4.2.12</ecNumber>
    </recommendedName>
</protein>
<evidence type="ECO:0000256" key="4">
    <source>
        <dbReference type="ARBA" id="ARBA00008819"/>
    </source>
</evidence>
<keyword evidence="17" id="KW-1185">Reference proteome</keyword>
<dbReference type="InterPro" id="IPR036646">
    <property type="entry name" value="PGAM_B_sf"/>
</dbReference>
<feature type="binding site" evidence="13">
    <location>
        <position position="501"/>
    </location>
    <ligand>
        <name>Mn(2+)</name>
        <dbReference type="ChEBI" id="CHEBI:29035"/>
        <label>1</label>
    </ligand>
</feature>
<proteinExistence type="inferred from homology"/>
<dbReference type="InterPro" id="IPR011258">
    <property type="entry name" value="BPG-indep_PGM_N"/>
</dbReference>
<dbReference type="InterPro" id="IPR017850">
    <property type="entry name" value="Alkaline_phosphatase_core_sf"/>
</dbReference>
<dbReference type="EMBL" id="OX465084">
    <property type="protein sequence ID" value="CAI9298886.1"/>
    <property type="molecule type" value="Genomic_DNA"/>
</dbReference>
<evidence type="ECO:0000256" key="8">
    <source>
        <dbReference type="ARBA" id="ARBA00023152"/>
    </source>
</evidence>
<feature type="binding site" evidence="13">
    <location>
        <position position="471"/>
    </location>
    <ligand>
        <name>Mn(2+)</name>
        <dbReference type="ChEBI" id="CHEBI:29035"/>
        <label>2</label>
    </ligand>
</feature>
<dbReference type="CDD" id="cd16010">
    <property type="entry name" value="iPGM"/>
    <property type="match status" value="1"/>
</dbReference>
<feature type="binding site" evidence="13">
    <location>
        <position position="28"/>
    </location>
    <ligand>
        <name>Mn(2+)</name>
        <dbReference type="ChEBI" id="CHEBI:29035"/>
        <label>2</label>
    </ligand>
</feature>
<sequence>MGSKEVSWKLADHPKLPKGKLVAVVVLDGWGDASPGKYNCIHVAETPTMDSLKSTAPDKWRLVRAHGTAVGLPTEDDMGNSEVGHNALGAGRIYAQGAKLVDLALASGKIYDDEGFKYIKESFANNTLHLIGLMSDGGVHSRLDQLQLLLKGAGERGAKKIRVHILTDGRDVLDGTSVTHAETLEKDLSELRAKGIDAQIASGGGRMYVTMDRYENDWQVVKRGWDAQVLGEAPNKFKNAVEAIKKLREAPNANDQYLPPFVIVDEGGKAVGPIVDGDAVVTVNFRADRMTMLAQALEYEKFDKFDRVRFPKIRYAGMLQYDGELKLPSHYLVSPPLIERTSGEYLVNNGIRTFACSETVKFGHVTFFWNGNRSGCFNSEKEEYVEIPSDSGITFNEKPKMKAFEIGEKARDAILSGKFDQVRVNIPNGDMVGHTGDVDATIVACKAADESVKTILDAVEKVGGIYVVTADHGNAEDMVKRDKKGEPIVGKDGKVQILTSHTLQPVPVAIGGPGLASGVKFRKDVPNGGLANVAATVMNLHGFVAPDDYETTLIEVA</sequence>
<name>A0AA36EJ54_LACSI</name>
<dbReference type="NCBIfam" id="TIGR01307">
    <property type="entry name" value="pgm_bpd_ind"/>
    <property type="match status" value="1"/>
</dbReference>
<feature type="binding site" evidence="13">
    <location>
        <position position="81"/>
    </location>
    <ligand>
        <name>Mn(2+)</name>
        <dbReference type="ChEBI" id="CHEBI:29035"/>
        <label>2</label>
    </ligand>
</feature>
<comment type="similarity">
    <text evidence="4">Belongs to the BPG-independent phosphoglycerate mutase family.</text>
</comment>
<dbReference type="GO" id="GO:0005737">
    <property type="term" value="C:cytoplasm"/>
    <property type="evidence" value="ECO:0007669"/>
    <property type="project" value="InterPro"/>
</dbReference>
<dbReference type="PANTHER" id="PTHR31637:SF10">
    <property type="entry name" value="PHOSPHOGLYCERATE MUTASE (2,3-DIPHOSPHOGLYCERATE-INDEPENDENT)"/>
    <property type="match status" value="1"/>
</dbReference>
<comment type="pathway">
    <text evidence="3">Carbohydrate degradation; glycolysis; pyruvate from D-glyceraldehyde 3-phosphate: step 3/5.</text>
</comment>
<comment type="cofactor">
    <cofactor evidence="2">
        <name>Mn(2+)</name>
        <dbReference type="ChEBI" id="CHEBI:29035"/>
    </cofactor>
</comment>
<feature type="binding site" evidence="13">
    <location>
        <position position="430"/>
    </location>
    <ligand>
        <name>Mn(2+)</name>
        <dbReference type="ChEBI" id="CHEBI:29035"/>
        <label>1</label>
    </ligand>
</feature>
<dbReference type="GO" id="GO:0009637">
    <property type="term" value="P:response to blue light"/>
    <property type="evidence" value="ECO:0007669"/>
    <property type="project" value="UniProtKB-ARBA"/>
</dbReference>
<reference evidence="16" key="1">
    <citation type="submission" date="2023-04" db="EMBL/GenBank/DDBJ databases">
        <authorList>
            <person name="Vijverberg K."/>
            <person name="Xiong W."/>
            <person name="Schranz E."/>
        </authorList>
    </citation>
    <scope>NUCLEOTIDE SEQUENCE</scope>
</reference>
<feature type="active site" description="Phosphoserine intermediate" evidence="11">
    <location>
        <position position="81"/>
    </location>
</feature>
<dbReference type="GO" id="GO:0006096">
    <property type="term" value="P:glycolytic process"/>
    <property type="evidence" value="ECO:0007669"/>
    <property type="project" value="UniProtKB-KW"/>
</dbReference>